<keyword evidence="3" id="KW-0926">Vacuole</keyword>
<dbReference type="GO" id="GO:0006623">
    <property type="term" value="P:protein targeting to vacuole"/>
    <property type="evidence" value="ECO:0007669"/>
    <property type="project" value="InterPro"/>
</dbReference>
<dbReference type="RefSeq" id="XP_049263251.1">
    <property type="nucleotide sequence ID" value="XM_049407302.1"/>
</dbReference>
<dbReference type="EMBL" id="JAGSYN010000153">
    <property type="protein sequence ID" value="KAG7663018.1"/>
    <property type="molecule type" value="Genomic_DNA"/>
</dbReference>
<dbReference type="PROSITE" id="PS50236">
    <property type="entry name" value="CHCR"/>
    <property type="match status" value="1"/>
</dbReference>
<comment type="subcellular location">
    <subcellularLocation>
        <location evidence="3">Vacuole</location>
    </subcellularLocation>
</comment>
<dbReference type="InterPro" id="IPR000547">
    <property type="entry name" value="Clathrin_H-chain/VPS_repeat"/>
</dbReference>
<dbReference type="Pfam" id="PF23556">
    <property type="entry name" value="TPR_Vps41"/>
    <property type="match status" value="1"/>
</dbReference>
<dbReference type="SMART" id="SM00320">
    <property type="entry name" value="WD40"/>
    <property type="match status" value="1"/>
</dbReference>
<dbReference type="Proteomes" id="UP000694255">
    <property type="component" value="Unassembled WGS sequence"/>
</dbReference>
<dbReference type="PANTHER" id="PTHR12616:SF1">
    <property type="entry name" value="VACUOLAR PROTEIN SORTING-ASSOCIATED PROTEIN 41 HOMOLOG"/>
    <property type="match status" value="1"/>
</dbReference>
<comment type="similarity">
    <text evidence="3">Belongs to the VPS41 family.</text>
</comment>
<sequence length="997" mass="115074">MPEENGINNSVDDGHTVANGDLHEKTTVISSDDEEQDQQEQDNNTTLDSVDVQPTTETTFDETSDSSSDDNGDDSQDEVDSEDEDEDEPPKLKYTRLNKLPPNFLTKDPISTATFHESYFIFATHSGIIHICTHTFEPIRTFKAHRASVLCIYTDGTYFATASMDGTVVIGSIKDEKDIVAYDFQRPVHAVVLDANYSKTRNFISGGMSGQVVYSSKGWLGKRSDTILDQGGNGPIVSIQLVDDDLLFWMNDKGINVFYLPTRSIISVFEKPEDSPRSDLYWPRASRPDSNRLLIAWGNYIWSLKISIKVPNPDTDKPAESSRMSKILPSTASITFRPVQEKEVEIEHIFKVDSLICGIASFTDDLWMIMTYEPPTIHSETHERTYHNPELKLINSINGEVEFEEELGLRDIANLGLNDFLLGSYISDIPQYYIISAKDGVIAQEFQMNDRLKWYLDREQYLQAWEISEHLVSPMKRLYYGIQYVDSLIKDDEWDIASEFLCKLLNVAGFQVDNHSLTQSSKVSSEDENDVSLLKEIIKQWETWAVIFLKSGHIKELTDIIPLSPEIGLPRVIYNDILNYWLLNDVQVFSDLIQNWDQELYDVSSIESKLEDTINEAEEKDDNDDNTDVDILTRVLISLYDETMDSIKAVPHLIHLKDPNIITYLSKNHILVNFIHDLPEMIQLRFQSQELQTMSIDKLESKLDDIISIFVKHRLEIPPKQIIETFSIESDLSFISFFYLEKLDMIDNYLSEGFGNERIQLYAQYRREKLRPFLMKSTNNNDYNIDEAIEICERMEYIEELVYLLGKIGENKKALELIVQRLDDPIMAIEFAKHQNDREAWGILLDYSIEKPRFIKALIENSDESSNMYYDPITILKRMPKDMKVDGLNKSVIEFSKNNDLNMILNQIILKIIYMKSEETSKSYKLQKLKGVEVEMDRLELQELIQSFETIVVLQEKENDVKLIQECEITTDCDNSSFINLRKKLNHLKDLKRKLLP</sequence>
<feature type="region of interest" description="Disordered" evidence="5">
    <location>
        <begin position="1"/>
        <end position="96"/>
    </location>
</feature>
<keyword evidence="1 3" id="KW-0813">Transport</keyword>
<proteinExistence type="inferred from homology"/>
<evidence type="ECO:0000259" key="6">
    <source>
        <dbReference type="Pfam" id="PF23411"/>
    </source>
</evidence>
<evidence type="ECO:0000313" key="8">
    <source>
        <dbReference type="Proteomes" id="UP000694255"/>
    </source>
</evidence>
<dbReference type="AlphaFoldDB" id="A0A8J5UHJ3"/>
<organism evidence="7 8">
    <name type="scientific">[Candida] subhashii</name>
    <dbReference type="NCBI Taxonomy" id="561895"/>
    <lineage>
        <taxon>Eukaryota</taxon>
        <taxon>Fungi</taxon>
        <taxon>Dikarya</taxon>
        <taxon>Ascomycota</taxon>
        <taxon>Saccharomycotina</taxon>
        <taxon>Pichiomycetes</taxon>
        <taxon>Debaryomycetaceae</taxon>
        <taxon>Spathaspora</taxon>
    </lineage>
</organism>
<dbReference type="GO" id="GO:0098588">
    <property type="term" value="C:bounding membrane of organelle"/>
    <property type="evidence" value="ECO:0007669"/>
    <property type="project" value="UniProtKB-ARBA"/>
</dbReference>
<feature type="repeat" description="CHCR" evidence="4">
    <location>
        <begin position="710"/>
        <end position="857"/>
    </location>
</feature>
<name>A0A8J5UHJ3_9ASCO</name>
<dbReference type="GO" id="GO:0009267">
    <property type="term" value="P:cellular response to starvation"/>
    <property type="evidence" value="ECO:0007669"/>
    <property type="project" value="TreeGrafter"/>
</dbReference>
<evidence type="ECO:0000256" key="2">
    <source>
        <dbReference type="ARBA" id="ARBA00022927"/>
    </source>
</evidence>
<dbReference type="GO" id="GO:0016236">
    <property type="term" value="P:macroautophagy"/>
    <property type="evidence" value="ECO:0007669"/>
    <property type="project" value="TreeGrafter"/>
</dbReference>
<keyword evidence="8" id="KW-1185">Reference proteome</keyword>
<feature type="domain" description="Vps41 beta-propeller" evidence="6">
    <location>
        <begin position="92"/>
        <end position="445"/>
    </location>
</feature>
<dbReference type="PIRSF" id="PIRSF028921">
    <property type="entry name" value="VPS41"/>
    <property type="match status" value="1"/>
</dbReference>
<protein>
    <recommendedName>
        <fullName evidence="3">Vacuolar protein sorting-associated protein 41</fullName>
    </recommendedName>
</protein>
<feature type="compositionally biased region" description="Acidic residues" evidence="5">
    <location>
        <begin position="59"/>
        <end position="88"/>
    </location>
</feature>
<comment type="caution">
    <text evidence="7">The sequence shown here is derived from an EMBL/GenBank/DDBJ whole genome shotgun (WGS) entry which is preliminary data.</text>
</comment>
<comment type="function">
    <text evidence="3">Required for vacuolar assembly and vacuolar traffic.</text>
</comment>
<feature type="compositionally biased region" description="Acidic residues" evidence="5">
    <location>
        <begin position="31"/>
        <end position="40"/>
    </location>
</feature>
<evidence type="ECO:0000313" key="7">
    <source>
        <dbReference type="EMBL" id="KAG7663018.1"/>
    </source>
</evidence>
<feature type="compositionally biased region" description="Polar residues" evidence="5">
    <location>
        <begin position="1"/>
        <end position="11"/>
    </location>
</feature>
<keyword evidence="2 3" id="KW-0653">Protein transport</keyword>
<dbReference type="GO" id="GO:0034058">
    <property type="term" value="P:endosomal vesicle fusion"/>
    <property type="evidence" value="ECO:0007669"/>
    <property type="project" value="TreeGrafter"/>
</dbReference>
<dbReference type="OrthoDB" id="244107at2759"/>
<dbReference type="InterPro" id="IPR057780">
    <property type="entry name" value="Beta-prop_Vps41"/>
</dbReference>
<dbReference type="GO" id="GO:0030897">
    <property type="term" value="C:HOPS complex"/>
    <property type="evidence" value="ECO:0007669"/>
    <property type="project" value="TreeGrafter"/>
</dbReference>
<dbReference type="InterPro" id="IPR016902">
    <property type="entry name" value="Vps41"/>
</dbReference>
<accession>A0A8J5UHJ3</accession>
<gene>
    <name evidence="7" type="ORF">J8A68_003445</name>
</gene>
<evidence type="ECO:0000256" key="3">
    <source>
        <dbReference type="PIRNR" id="PIRNR028921"/>
    </source>
</evidence>
<dbReference type="InterPro" id="IPR045111">
    <property type="entry name" value="Vps41/Vps8"/>
</dbReference>
<feature type="compositionally biased region" description="Polar residues" evidence="5">
    <location>
        <begin position="43"/>
        <end position="54"/>
    </location>
</feature>
<dbReference type="SMART" id="SM00299">
    <property type="entry name" value="CLH"/>
    <property type="match status" value="1"/>
</dbReference>
<dbReference type="Pfam" id="PF23411">
    <property type="entry name" value="Beta-prop_Vps41"/>
    <property type="match status" value="1"/>
</dbReference>
<reference evidence="7 8" key="1">
    <citation type="journal article" date="2021" name="DNA Res.">
        <title>Genome analysis of Candida subhashii reveals its hybrid nature and dual mitochondrial genome conformations.</title>
        <authorList>
            <person name="Mixao V."/>
            <person name="Hegedusova E."/>
            <person name="Saus E."/>
            <person name="Pryszcz L.P."/>
            <person name="Cillingova A."/>
            <person name="Nosek J."/>
            <person name="Gabaldon T."/>
        </authorList>
    </citation>
    <scope>NUCLEOTIDE SEQUENCE [LARGE SCALE GENOMIC DNA]</scope>
    <source>
        <strain evidence="7 8">CBS 10753</strain>
    </source>
</reference>
<dbReference type="FunFam" id="2.130.10.10:FF:000933">
    <property type="entry name" value="Vacuolar protein sorting-associated protein 41"/>
    <property type="match status" value="1"/>
</dbReference>
<dbReference type="GO" id="GO:0005770">
    <property type="term" value="C:late endosome"/>
    <property type="evidence" value="ECO:0007669"/>
    <property type="project" value="TreeGrafter"/>
</dbReference>
<dbReference type="PANTHER" id="PTHR12616">
    <property type="entry name" value="VACUOLAR PROTEIN SORTING VPS41"/>
    <property type="match status" value="1"/>
</dbReference>
<dbReference type="InterPro" id="IPR001680">
    <property type="entry name" value="WD40_rpt"/>
</dbReference>
<dbReference type="GeneID" id="73470245"/>
<evidence type="ECO:0000256" key="5">
    <source>
        <dbReference type="SAM" id="MobiDB-lite"/>
    </source>
</evidence>
<evidence type="ECO:0000256" key="1">
    <source>
        <dbReference type="ARBA" id="ARBA00022448"/>
    </source>
</evidence>
<evidence type="ECO:0000256" key="4">
    <source>
        <dbReference type="PROSITE-ProRule" id="PRU01006"/>
    </source>
</evidence>